<proteinExistence type="predicted"/>
<reference evidence="1 2" key="1">
    <citation type="submission" date="2024-04" db="EMBL/GenBank/DDBJ databases">
        <authorList>
            <person name="Fracassetti M."/>
        </authorList>
    </citation>
    <scope>NUCLEOTIDE SEQUENCE [LARGE SCALE GENOMIC DNA]</scope>
</reference>
<evidence type="ECO:0000313" key="1">
    <source>
        <dbReference type="EMBL" id="CAL1371172.1"/>
    </source>
</evidence>
<dbReference type="Proteomes" id="UP001497516">
    <property type="component" value="Chromosome 2"/>
</dbReference>
<dbReference type="EMBL" id="OZ034815">
    <property type="protein sequence ID" value="CAL1371172.1"/>
    <property type="molecule type" value="Genomic_DNA"/>
</dbReference>
<keyword evidence="2" id="KW-1185">Reference proteome</keyword>
<accession>A0AAV2DEE1</accession>
<organism evidence="1 2">
    <name type="scientific">Linum trigynum</name>
    <dbReference type="NCBI Taxonomy" id="586398"/>
    <lineage>
        <taxon>Eukaryota</taxon>
        <taxon>Viridiplantae</taxon>
        <taxon>Streptophyta</taxon>
        <taxon>Embryophyta</taxon>
        <taxon>Tracheophyta</taxon>
        <taxon>Spermatophyta</taxon>
        <taxon>Magnoliopsida</taxon>
        <taxon>eudicotyledons</taxon>
        <taxon>Gunneridae</taxon>
        <taxon>Pentapetalae</taxon>
        <taxon>rosids</taxon>
        <taxon>fabids</taxon>
        <taxon>Malpighiales</taxon>
        <taxon>Linaceae</taxon>
        <taxon>Linum</taxon>
    </lineage>
</organism>
<gene>
    <name evidence="1" type="ORF">LTRI10_LOCUS13252</name>
</gene>
<sequence>MPLCSTAIIVDKAKKGSMVSVRPGGVDSAATGGHFGDRKEFWQVVGRKEGRIVNTWREGLWSEGFVDIDGGGGRDEVVVGDYNEGNYKEAVGSEVEGAGSEVEGRK</sequence>
<name>A0AAV2DEE1_9ROSI</name>
<dbReference type="AlphaFoldDB" id="A0AAV2DEE1"/>
<protein>
    <submittedName>
        <fullName evidence="1">Uncharacterized protein</fullName>
    </submittedName>
</protein>
<evidence type="ECO:0000313" key="2">
    <source>
        <dbReference type="Proteomes" id="UP001497516"/>
    </source>
</evidence>